<sequence>MTSALPADIIPPTKKVRHVLGLSGGKDSAALAVYMRQHHPELELEYFFTDTGKELPEVYEFLGRLEGFLGKAIIRLNPDRDFDFWLKEYGDFLPSASTRWCTRQLKLLPFRQWLRPSLAEGVQINSYVAIRSDEDYRQGFSPTQDNLKVIYPFREAGIDKPGVMELLSASGLGVPKYYEWRSRSGCTFCFFQQKIEWVNLKRYHPESYEEAKRYEKIAVEHGSPFTWSQGESLEELEKPERIAAIEADFKIRKMRELARRPVNPLRPIEVVDITDIDDLYGMDEGGGACLVCHK</sequence>
<reference evidence="2 3" key="1">
    <citation type="submission" date="2017-11" db="EMBL/GenBank/DDBJ databases">
        <authorList>
            <person name="Han C.G."/>
        </authorList>
    </citation>
    <scope>NUCLEOTIDE SEQUENCE [LARGE SCALE GENOMIC DNA]</scope>
    <source>
        <strain evidence="2">CFBP6411</strain>
    </source>
</reference>
<protein>
    <recommendedName>
        <fullName evidence="1">Phosphoadenosine phosphosulphate reductase domain-containing protein</fullName>
    </recommendedName>
</protein>
<dbReference type="Pfam" id="PF01507">
    <property type="entry name" value="PAPS_reduct"/>
    <property type="match status" value="1"/>
</dbReference>
<evidence type="ECO:0000259" key="1">
    <source>
        <dbReference type="Pfam" id="PF01507"/>
    </source>
</evidence>
<name>A0A2K4WBB7_9PSED</name>
<feature type="domain" description="Phosphoadenosine phosphosulphate reductase" evidence="1">
    <location>
        <begin position="18"/>
        <end position="115"/>
    </location>
</feature>
<dbReference type="Proteomes" id="UP000238093">
    <property type="component" value="Chromosome I"/>
</dbReference>
<dbReference type="GO" id="GO:0003824">
    <property type="term" value="F:catalytic activity"/>
    <property type="evidence" value="ECO:0007669"/>
    <property type="project" value="InterPro"/>
</dbReference>
<evidence type="ECO:0000313" key="2">
    <source>
        <dbReference type="EMBL" id="SOS33180.1"/>
    </source>
</evidence>
<dbReference type="EMBL" id="LT963408">
    <property type="protein sequence ID" value="SOS33180.1"/>
    <property type="molecule type" value="Genomic_DNA"/>
</dbReference>
<gene>
    <name evidence="2" type="ORF">CFBP6411_01820</name>
</gene>
<dbReference type="PANTHER" id="PTHR43196:SF2">
    <property type="entry name" value="PHOSPHOADENOSINE PHOSPHOSULFATE REDUCTASE"/>
    <property type="match status" value="1"/>
</dbReference>
<dbReference type="RefSeq" id="WP_104698382.1">
    <property type="nucleotide sequence ID" value="NZ_LT963408.1"/>
</dbReference>
<dbReference type="InterPro" id="IPR014729">
    <property type="entry name" value="Rossmann-like_a/b/a_fold"/>
</dbReference>
<proteinExistence type="predicted"/>
<dbReference type="Gene3D" id="3.40.50.620">
    <property type="entry name" value="HUPs"/>
    <property type="match status" value="1"/>
</dbReference>
<evidence type="ECO:0000313" key="3">
    <source>
        <dbReference type="Proteomes" id="UP000238093"/>
    </source>
</evidence>
<organism evidence="2 3">
    <name type="scientific">Pseudomonas syringae group genomosp. 3</name>
    <dbReference type="NCBI Taxonomy" id="251701"/>
    <lineage>
        <taxon>Bacteria</taxon>
        <taxon>Pseudomonadati</taxon>
        <taxon>Pseudomonadota</taxon>
        <taxon>Gammaproteobacteria</taxon>
        <taxon>Pseudomonadales</taxon>
        <taxon>Pseudomonadaceae</taxon>
        <taxon>Pseudomonas</taxon>
    </lineage>
</organism>
<dbReference type="AlphaFoldDB" id="A0A2K4WBB7"/>
<accession>A0A2K4WBB7</accession>
<dbReference type="SUPFAM" id="SSF52402">
    <property type="entry name" value="Adenine nucleotide alpha hydrolases-like"/>
    <property type="match status" value="1"/>
</dbReference>
<dbReference type="PANTHER" id="PTHR43196">
    <property type="entry name" value="SULFATE ADENYLYLTRANSFERASE SUBUNIT 2"/>
    <property type="match status" value="1"/>
</dbReference>
<dbReference type="InterPro" id="IPR002500">
    <property type="entry name" value="PAPS_reduct_dom"/>
</dbReference>
<dbReference type="InterPro" id="IPR050128">
    <property type="entry name" value="Sulfate_adenylyltrnsfr_sub2"/>
</dbReference>